<feature type="compositionally biased region" description="Low complexity" evidence="1">
    <location>
        <begin position="506"/>
        <end position="523"/>
    </location>
</feature>
<feature type="signal peptide" evidence="3">
    <location>
        <begin position="1"/>
        <end position="19"/>
    </location>
</feature>
<reference evidence="4 5" key="1">
    <citation type="journal article" date="2013" name="PLoS Genet.">
        <title>The genome and development-dependent transcriptomes of Pyronema confluens: a window into fungal evolution.</title>
        <authorList>
            <person name="Traeger S."/>
            <person name="Altegoer F."/>
            <person name="Freitag M."/>
            <person name="Gabaldon T."/>
            <person name="Kempken F."/>
            <person name="Kumar A."/>
            <person name="Marcet-Houben M."/>
            <person name="Poggeler S."/>
            <person name="Stajich J.E."/>
            <person name="Nowrousian M."/>
        </authorList>
    </citation>
    <scope>NUCLEOTIDE SEQUENCE [LARGE SCALE GENOMIC DNA]</scope>
    <source>
        <strain evidence="5">CBS 100304</strain>
        <tissue evidence="4">Vegetative mycelium</tissue>
    </source>
</reference>
<evidence type="ECO:0000256" key="1">
    <source>
        <dbReference type="SAM" id="MobiDB-lite"/>
    </source>
</evidence>
<dbReference type="InterPro" id="IPR021109">
    <property type="entry name" value="Peptidase_aspartic_dom_sf"/>
</dbReference>
<dbReference type="OrthoDB" id="5361565at2759"/>
<keyword evidence="3" id="KW-0732">Signal</keyword>
<dbReference type="AlphaFoldDB" id="U4LP63"/>
<feature type="chain" id="PRO_5004651625" description="Peptidase A1 domain-containing protein" evidence="3">
    <location>
        <begin position="20"/>
        <end position="592"/>
    </location>
</feature>
<evidence type="ECO:0000313" key="4">
    <source>
        <dbReference type="EMBL" id="CCX33941.1"/>
    </source>
</evidence>
<organism evidence="4 5">
    <name type="scientific">Pyronema omphalodes (strain CBS 100304)</name>
    <name type="common">Pyronema confluens</name>
    <dbReference type="NCBI Taxonomy" id="1076935"/>
    <lineage>
        <taxon>Eukaryota</taxon>
        <taxon>Fungi</taxon>
        <taxon>Dikarya</taxon>
        <taxon>Ascomycota</taxon>
        <taxon>Pezizomycotina</taxon>
        <taxon>Pezizomycetes</taxon>
        <taxon>Pezizales</taxon>
        <taxon>Pyronemataceae</taxon>
        <taxon>Pyronema</taxon>
    </lineage>
</organism>
<keyword evidence="2" id="KW-0812">Transmembrane</keyword>
<protein>
    <recommendedName>
        <fullName evidence="6">Peptidase A1 domain-containing protein</fullName>
    </recommendedName>
</protein>
<evidence type="ECO:0000256" key="2">
    <source>
        <dbReference type="SAM" id="Phobius"/>
    </source>
</evidence>
<gene>
    <name evidence="4" type="ORF">PCON_02204</name>
</gene>
<evidence type="ECO:0000256" key="3">
    <source>
        <dbReference type="SAM" id="SignalP"/>
    </source>
</evidence>
<dbReference type="EMBL" id="HF936260">
    <property type="protein sequence ID" value="CCX33941.1"/>
    <property type="molecule type" value="Genomic_DNA"/>
</dbReference>
<dbReference type="SUPFAM" id="SSF50630">
    <property type="entry name" value="Acid proteases"/>
    <property type="match status" value="1"/>
</dbReference>
<dbReference type="STRING" id="1076935.U4LP63"/>
<dbReference type="Proteomes" id="UP000018144">
    <property type="component" value="Unassembled WGS sequence"/>
</dbReference>
<keyword evidence="5" id="KW-1185">Reference proteome</keyword>
<dbReference type="Gene3D" id="2.40.70.10">
    <property type="entry name" value="Acid Proteases"/>
    <property type="match status" value="2"/>
</dbReference>
<keyword evidence="2" id="KW-1133">Transmembrane helix</keyword>
<evidence type="ECO:0000313" key="5">
    <source>
        <dbReference type="Proteomes" id="UP000018144"/>
    </source>
</evidence>
<accession>U4LP63</accession>
<feature type="transmembrane region" description="Helical" evidence="2">
    <location>
        <begin position="450"/>
        <end position="473"/>
    </location>
</feature>
<proteinExistence type="predicted"/>
<name>U4LP63_PYROM</name>
<feature type="region of interest" description="Disordered" evidence="1">
    <location>
        <begin position="501"/>
        <end position="592"/>
    </location>
</feature>
<sequence>MIVLWSWVSLGCLLSSVNALREVSCVGKEERGQPFAIKFDIVELAPNISTIHKNLNVTIGSKKTKYAMGIGTTLNSTFIPGAAALKSDEPLHTVWRGYGGQTFEDNIASELGSTWVIDKSTSANYRGAVSNEGWDYLHYDRHTSRKKDPISQFPMGYDTFNLTGYSFPQFPISVIDDNDFPFSTGMIGLSNDSTFLTEAIANGYAPSRSWSFDYGEYKDSKDQPGELVIGGLNLHKSPLPELSKMLPINANISKICPFQVNVKGMKWGGHDLMQKQGAFTACVEAAYWTNILPLGIRNSWKDILASSGYSIENQTWEFLYVNRTDSSMNTMTDYKLEIELDNRMTVTIPGRELFRPRVYEEDKIWKTSSSVVDLQLHLGHAGYGDKEPKQFFLGGPFLSQVYLMVNYEKSGFWLSNIDRSRNYTAKQSLARFPCTEVLADDDTKSKPTGLIIGSVIGGAGILTGIAVLIYFLFYSGPRKVQQQPDDPSTSVLNLKCSGVTKLAQNPSTPSSPTSYYPQQSDPRSPQPSQPGATASMSLSENPRTLVYQRSSKEIESIQPGVEIPPPRQPPFTGPSPRHTPTYINDMPLPKWI</sequence>
<keyword evidence="2" id="KW-0472">Membrane</keyword>
<evidence type="ECO:0008006" key="6">
    <source>
        <dbReference type="Google" id="ProtNLM"/>
    </source>
</evidence>
<feature type="compositionally biased region" description="Polar residues" evidence="1">
    <location>
        <begin position="531"/>
        <end position="542"/>
    </location>
</feature>
<feature type="compositionally biased region" description="Pro residues" evidence="1">
    <location>
        <begin position="562"/>
        <end position="573"/>
    </location>
</feature>